<reference evidence="2 3" key="1">
    <citation type="submission" date="2023-09" db="EMBL/GenBank/DDBJ databases">
        <authorList>
            <person name="Rey-Velasco X."/>
        </authorList>
    </citation>
    <scope>NUCLEOTIDE SEQUENCE [LARGE SCALE GENOMIC DNA]</scope>
    <source>
        <strain evidence="2 3">W332</strain>
    </source>
</reference>
<feature type="domain" description="Transglutaminase-like" evidence="1">
    <location>
        <begin position="63"/>
        <end position="159"/>
    </location>
</feature>
<protein>
    <submittedName>
        <fullName evidence="2">Transglutaminase domain-containing protein</fullName>
    </submittedName>
</protein>
<organism evidence="2 3">
    <name type="scientific">Microcosmobacter mediterraneus</name>
    <dbReference type="NCBI Taxonomy" id="3075607"/>
    <lineage>
        <taxon>Bacteria</taxon>
        <taxon>Pseudomonadati</taxon>
        <taxon>Bacteroidota</taxon>
        <taxon>Flavobacteriia</taxon>
        <taxon>Flavobacteriales</taxon>
        <taxon>Flavobacteriaceae</taxon>
        <taxon>Microcosmobacter</taxon>
    </lineage>
</organism>
<evidence type="ECO:0000259" key="1">
    <source>
        <dbReference type="Pfam" id="PF01841"/>
    </source>
</evidence>
<dbReference type="Pfam" id="PF01841">
    <property type="entry name" value="Transglut_core"/>
    <property type="match status" value="1"/>
</dbReference>
<dbReference type="Proteomes" id="UP001259492">
    <property type="component" value="Unassembled WGS sequence"/>
</dbReference>
<sequence>MLLKKIVWLFKRHPFLYLIRFKLLSKNTDPKSIETLDYNITNGVKDIPKLFVDINDKIFCEGKPKSELEQAKTISTWLYQNIKGGPGLSEPSEKALEIMLSGQGGVCSDMAQIFNNFCVINNIRVREWGTTRIPFDKLYGGHSFNEIYCNTLKKWVLIDVSYCALFQFNNSIPISVDELYSKKEKVKIRHNFFSEVDAKLEQSVVKNYYHLDNVSFLVHNYSNKIYDTYLNRFKPFLPVFFIHFLVYIQRKSYRYLFPYNDFSKLFS</sequence>
<dbReference type="SUPFAM" id="SSF54001">
    <property type="entry name" value="Cysteine proteinases"/>
    <property type="match status" value="1"/>
</dbReference>
<dbReference type="InterPro" id="IPR038765">
    <property type="entry name" value="Papain-like_cys_pep_sf"/>
</dbReference>
<dbReference type="Gene3D" id="3.10.620.30">
    <property type="match status" value="1"/>
</dbReference>
<accession>A0ABU2YJF4</accession>
<proteinExistence type="predicted"/>
<dbReference type="InterPro" id="IPR002931">
    <property type="entry name" value="Transglutaminase-like"/>
</dbReference>
<dbReference type="RefSeq" id="WP_311426133.1">
    <property type="nucleotide sequence ID" value="NZ_JAVRIA010000001.1"/>
</dbReference>
<evidence type="ECO:0000313" key="3">
    <source>
        <dbReference type="Proteomes" id="UP001259492"/>
    </source>
</evidence>
<evidence type="ECO:0000313" key="2">
    <source>
        <dbReference type="EMBL" id="MDT0557365.1"/>
    </source>
</evidence>
<dbReference type="EMBL" id="JAVRIA010000001">
    <property type="protein sequence ID" value="MDT0557365.1"/>
    <property type="molecule type" value="Genomic_DNA"/>
</dbReference>
<keyword evidence="3" id="KW-1185">Reference proteome</keyword>
<name>A0ABU2YJF4_9FLAO</name>
<comment type="caution">
    <text evidence="2">The sequence shown here is derived from an EMBL/GenBank/DDBJ whole genome shotgun (WGS) entry which is preliminary data.</text>
</comment>
<gene>
    <name evidence="2" type="ORF">RM697_01815</name>
</gene>